<proteinExistence type="inferred from homology"/>
<dbReference type="Proteomes" id="UP001604336">
    <property type="component" value="Unassembled WGS sequence"/>
</dbReference>
<dbReference type="Pfam" id="PF04434">
    <property type="entry name" value="SWIM"/>
    <property type="match status" value="1"/>
</dbReference>
<keyword evidence="2 6" id="KW-0479">Metal-binding</keyword>
<feature type="region of interest" description="Disordered" evidence="7">
    <location>
        <begin position="448"/>
        <end position="468"/>
    </location>
</feature>
<dbReference type="EMBL" id="JBFOLK010000006">
    <property type="protein sequence ID" value="KAL2503508.1"/>
    <property type="molecule type" value="Genomic_DNA"/>
</dbReference>
<dbReference type="GO" id="GO:0008270">
    <property type="term" value="F:zinc ion binding"/>
    <property type="evidence" value="ECO:0007669"/>
    <property type="project" value="UniProtKB-UniRule"/>
</dbReference>
<comment type="caution">
    <text evidence="9">The sequence shown here is derived from an EMBL/GenBank/DDBJ whole genome shotgun (WGS) entry which is preliminary data.</text>
</comment>
<evidence type="ECO:0000256" key="2">
    <source>
        <dbReference type="ARBA" id="ARBA00022723"/>
    </source>
</evidence>
<accession>A0ABD1SS34</accession>
<dbReference type="InterPro" id="IPR031052">
    <property type="entry name" value="FHY3/FAR1"/>
</dbReference>
<protein>
    <recommendedName>
        <fullName evidence="6">Protein FAR1-RELATED SEQUENCE</fullName>
    </recommendedName>
</protein>
<organism evidence="9 10">
    <name type="scientific">Abeliophyllum distichum</name>
    <dbReference type="NCBI Taxonomy" id="126358"/>
    <lineage>
        <taxon>Eukaryota</taxon>
        <taxon>Viridiplantae</taxon>
        <taxon>Streptophyta</taxon>
        <taxon>Embryophyta</taxon>
        <taxon>Tracheophyta</taxon>
        <taxon>Spermatophyta</taxon>
        <taxon>Magnoliopsida</taxon>
        <taxon>eudicotyledons</taxon>
        <taxon>Gunneridae</taxon>
        <taxon>Pentapetalae</taxon>
        <taxon>asterids</taxon>
        <taxon>lamiids</taxon>
        <taxon>Lamiales</taxon>
        <taxon>Oleaceae</taxon>
        <taxon>Forsythieae</taxon>
        <taxon>Abeliophyllum</taxon>
    </lineage>
</organism>
<dbReference type="InterPro" id="IPR007527">
    <property type="entry name" value="Znf_SWIM"/>
</dbReference>
<keyword evidence="4 6" id="KW-0862">Zinc</keyword>
<evidence type="ECO:0000256" key="7">
    <source>
        <dbReference type="SAM" id="MobiDB-lite"/>
    </source>
</evidence>
<dbReference type="SMART" id="SM00575">
    <property type="entry name" value="ZnF_PMZ"/>
    <property type="match status" value="1"/>
</dbReference>
<comment type="similarity">
    <text evidence="1 6">Belongs to the FHY3/FAR1 family.</text>
</comment>
<sequence length="509" mass="58709">MLNQAPPLIITDQDPAIAKGISIVMPLTFYRFCIWHILNKFSEKINAMLYNEQYHRLVHIIKDSETPYEFEHRWNEAMELTNLGCNEWLRTMYDIRSRWVPAYVNHIFSAGMSSSQRSESGHSFFKKYVNRKNSLMGFITWFNRALTHQRHEELVCNHVDLNERPRVISMVMMEEQMVRIYTKKIFQLFQKEIGESNKYICTKKTSCSSIKKYLVQRFESGNNFQRQREVTYYVETDYVSCSCRNFDFEGYPCRHMVCFFKKKQVLLLHEKYILRRWTKNAKVGISYGDSDVSYGMDDGAEKSLMARHGLLAHKACMIVDDASLTDARSTYLQGEFEKLHLRIKEIDIDGHNSIPSYSSKSRESQQLVEDPSEVRAKGYGKRIKSSKEKAMSRGSRQCSVCGGAGHDKRTCPTLNSRFNIGTDDVANEPYEDATFTTRRLGEIADDSAGWEKTREPRRCKRESRMTAPATGAVGDDDFAATGVRAFKIAFVLTEIGAQQYAGWEKPGNG</sequence>
<evidence type="ECO:0000256" key="5">
    <source>
        <dbReference type="PROSITE-ProRule" id="PRU00325"/>
    </source>
</evidence>
<dbReference type="PROSITE" id="PS50966">
    <property type="entry name" value="ZF_SWIM"/>
    <property type="match status" value="1"/>
</dbReference>
<evidence type="ECO:0000259" key="8">
    <source>
        <dbReference type="PROSITE" id="PS50966"/>
    </source>
</evidence>
<comment type="subcellular location">
    <subcellularLocation>
        <location evidence="6">Nucleus</location>
    </subcellularLocation>
</comment>
<comment type="function">
    <text evidence="6">Putative transcription activator involved in regulating light control of development.</text>
</comment>
<evidence type="ECO:0000256" key="6">
    <source>
        <dbReference type="RuleBase" id="RU367018"/>
    </source>
</evidence>
<dbReference type="PANTHER" id="PTHR31669:SF302">
    <property type="entry name" value="PROTEIN FAR1-RELATED SEQUENCE"/>
    <property type="match status" value="1"/>
</dbReference>
<keyword evidence="6" id="KW-0539">Nucleus</keyword>
<evidence type="ECO:0000313" key="9">
    <source>
        <dbReference type="EMBL" id="KAL2503508.1"/>
    </source>
</evidence>
<reference evidence="10" key="1">
    <citation type="submission" date="2024-07" db="EMBL/GenBank/DDBJ databases">
        <title>Two chromosome-level genome assemblies of Korean endemic species Abeliophyllum distichum and Forsythia ovata (Oleaceae).</title>
        <authorList>
            <person name="Jang H."/>
        </authorList>
    </citation>
    <scope>NUCLEOTIDE SEQUENCE [LARGE SCALE GENOMIC DNA]</scope>
</reference>
<keyword evidence="10" id="KW-1185">Reference proteome</keyword>
<feature type="domain" description="SWIM-type" evidence="8">
    <location>
        <begin position="232"/>
        <end position="264"/>
    </location>
</feature>
<evidence type="ECO:0000256" key="1">
    <source>
        <dbReference type="ARBA" id="ARBA00005889"/>
    </source>
</evidence>
<dbReference type="AlphaFoldDB" id="A0ABD1SS34"/>
<keyword evidence="3 5" id="KW-0863">Zinc-finger</keyword>
<feature type="region of interest" description="Disordered" evidence="7">
    <location>
        <begin position="354"/>
        <end position="373"/>
    </location>
</feature>
<evidence type="ECO:0000256" key="3">
    <source>
        <dbReference type="ARBA" id="ARBA00022771"/>
    </source>
</evidence>
<evidence type="ECO:0000313" key="10">
    <source>
        <dbReference type="Proteomes" id="UP001604336"/>
    </source>
</evidence>
<dbReference type="InterPro" id="IPR006564">
    <property type="entry name" value="Znf_PMZ"/>
</dbReference>
<dbReference type="PANTHER" id="PTHR31669">
    <property type="entry name" value="PROTEIN FAR1-RELATED SEQUENCE 10-RELATED"/>
    <property type="match status" value="1"/>
</dbReference>
<dbReference type="GO" id="GO:0005634">
    <property type="term" value="C:nucleus"/>
    <property type="evidence" value="ECO:0007669"/>
    <property type="project" value="UniProtKB-SubCell"/>
</dbReference>
<dbReference type="InterPro" id="IPR036875">
    <property type="entry name" value="Znf_CCHC_sf"/>
</dbReference>
<name>A0ABD1SS34_9LAMI</name>
<feature type="compositionally biased region" description="Polar residues" evidence="7">
    <location>
        <begin position="354"/>
        <end position="367"/>
    </location>
</feature>
<dbReference type="SUPFAM" id="SSF57756">
    <property type="entry name" value="Retrovirus zinc finger-like domains"/>
    <property type="match status" value="1"/>
</dbReference>
<gene>
    <name evidence="9" type="ORF">Adt_19129</name>
</gene>
<evidence type="ECO:0000256" key="4">
    <source>
        <dbReference type="ARBA" id="ARBA00022833"/>
    </source>
</evidence>
<dbReference type="GO" id="GO:0006355">
    <property type="term" value="P:regulation of DNA-templated transcription"/>
    <property type="evidence" value="ECO:0007669"/>
    <property type="project" value="UniProtKB-UniRule"/>
</dbReference>